<protein>
    <submittedName>
        <fullName evidence="2">Nuclear transport factor 2 family protein</fullName>
    </submittedName>
</protein>
<proteinExistence type="predicted"/>
<dbReference type="EMBL" id="WTYT01000007">
    <property type="protein sequence ID" value="MXO67089.1"/>
    <property type="molecule type" value="Genomic_DNA"/>
</dbReference>
<dbReference type="SUPFAM" id="SSF54427">
    <property type="entry name" value="NTF2-like"/>
    <property type="match status" value="3"/>
</dbReference>
<dbReference type="InterPro" id="IPR032710">
    <property type="entry name" value="NTF2-like_dom_sf"/>
</dbReference>
<dbReference type="AlphaFoldDB" id="A0A6I4T9K6"/>
<feature type="domain" description="SnoaL-like" evidence="1">
    <location>
        <begin position="430"/>
        <end position="569"/>
    </location>
</feature>
<dbReference type="Proteomes" id="UP000438476">
    <property type="component" value="Unassembled WGS sequence"/>
</dbReference>
<evidence type="ECO:0000313" key="3">
    <source>
        <dbReference type="Proteomes" id="UP000438476"/>
    </source>
</evidence>
<evidence type="ECO:0000313" key="2">
    <source>
        <dbReference type="EMBL" id="MXO67089.1"/>
    </source>
</evidence>
<dbReference type="InterPro" id="IPR037401">
    <property type="entry name" value="SnoaL-like"/>
</dbReference>
<name>A0A6I4T9K6_9SPHN</name>
<sequence length="703" mass="77405">MSLSVLLIGAPAQAEPPASAELAALDRDVSRTQSLRAVKDLQRFYAQYAQFALWPEMADLFSQDATLIWGETTVHGRGEIAEWLKNRLGGTRGLSDGALRAPFIEDPLVNLSIDGKSAKGRWLGLIMAGDGSGETSIEGGIFENEFVLDNGVWKFSKLHFYPQYEGDYETGWSNAGGQELPQIPYHFTLDETGIPIPPAPPSPALAEASLDVLEDRIAALNAEDAVRNLQNAYGYYVDRKMWDDVVDLFARDAQVEIAGAGQFDGRGGIRKAMERMGDQTLQHGEFNDHPLFDTIITVSPGAREAYARGIELGMTGTADNGEAAWQFSVFRNRFVLEDGLWKIREMRLYPLLRADYAVGWGHGGSAHLTQILPAFTEPHPVTGKGVTIDGFTLSGTDDLTAPDVTDTTEESRPALSFEKRLYEARRKLARAQAYDGVVNVSSAYGYYLDDFQWVNMASLFAEEGNKHSPFAGFYIGRDRIMAAATAMYGDPPPTRPGISFHWRFQPVIHVSHDGRSANLRTRLFQPRTTMPRKAGDPAPSGIYSGALFSGMYPNDQAVLEDGIWRLWSLTIDEPYMTTDSWAGGWSAVAPTPPGQGGGQSPLVERLPPDILMTDLGKRAEHFRGGTGETLAWPAILPMWFHYKNPVSGRVPEFYSPDSVPSLLRPESRLIAHGYQMPPNGPEQDGIHIELTPPEVARDVEPGK</sequence>
<feature type="domain" description="SnoaL-like" evidence="1">
    <location>
        <begin position="219"/>
        <end position="347"/>
    </location>
</feature>
<evidence type="ECO:0000259" key="1">
    <source>
        <dbReference type="Pfam" id="PF13577"/>
    </source>
</evidence>
<reference evidence="2 3" key="1">
    <citation type="submission" date="2019-12" db="EMBL/GenBank/DDBJ databases">
        <title>Genomic-based taxomic classification of the family Erythrobacteraceae.</title>
        <authorList>
            <person name="Xu L."/>
        </authorList>
    </citation>
    <scope>NUCLEOTIDE SEQUENCE [LARGE SCALE GENOMIC DNA]</scope>
    <source>
        <strain evidence="2 3">LMG 29518</strain>
    </source>
</reference>
<dbReference type="OrthoDB" id="981191at2"/>
<dbReference type="Gene3D" id="3.10.450.50">
    <property type="match status" value="3"/>
</dbReference>
<gene>
    <name evidence="2" type="ORF">GRI91_15095</name>
</gene>
<dbReference type="Pfam" id="PF13577">
    <property type="entry name" value="SnoaL_4"/>
    <property type="match status" value="3"/>
</dbReference>
<feature type="domain" description="SnoaL-like" evidence="1">
    <location>
        <begin position="33"/>
        <end position="158"/>
    </location>
</feature>
<keyword evidence="3" id="KW-1185">Reference proteome</keyword>
<accession>A0A6I4T9K6</accession>
<comment type="caution">
    <text evidence="2">The sequence shown here is derived from an EMBL/GenBank/DDBJ whole genome shotgun (WGS) entry which is preliminary data.</text>
</comment>
<organism evidence="2 3">
    <name type="scientific">Altericroceibacterium endophyticum</name>
    <dbReference type="NCBI Taxonomy" id="1808508"/>
    <lineage>
        <taxon>Bacteria</taxon>
        <taxon>Pseudomonadati</taxon>
        <taxon>Pseudomonadota</taxon>
        <taxon>Alphaproteobacteria</taxon>
        <taxon>Sphingomonadales</taxon>
        <taxon>Erythrobacteraceae</taxon>
        <taxon>Altericroceibacterium</taxon>
    </lineage>
</organism>